<dbReference type="RefSeq" id="WP_337336649.1">
    <property type="nucleotide sequence ID" value="NZ_JBBDGL010000001.1"/>
</dbReference>
<proteinExistence type="predicted"/>
<dbReference type="EMBL" id="JBBDGL010000001">
    <property type="protein sequence ID" value="MEJ1154204.1"/>
    <property type="molecule type" value="Genomic_DNA"/>
</dbReference>
<accession>A0ABU8LRQ6</accession>
<reference evidence="1 2" key="1">
    <citation type="submission" date="2024-02" db="EMBL/GenBank/DDBJ databases">
        <authorList>
            <person name="Saticioglu I.B."/>
        </authorList>
    </citation>
    <scope>NUCLEOTIDE SEQUENCE [LARGE SCALE GENOMIC DNA]</scope>
    <source>
        <strain evidence="1 2">Mu-86</strain>
    </source>
</reference>
<protein>
    <submittedName>
        <fullName evidence="1">Uncharacterized protein</fullName>
    </submittedName>
</protein>
<evidence type="ECO:0000313" key="1">
    <source>
        <dbReference type="EMBL" id="MEJ1154204.1"/>
    </source>
</evidence>
<evidence type="ECO:0000313" key="2">
    <source>
        <dbReference type="Proteomes" id="UP001368654"/>
    </source>
</evidence>
<keyword evidence="2" id="KW-1185">Reference proteome</keyword>
<organism evidence="1 2">
    <name type="scientific">Microbacterium marmarense</name>
    <dbReference type="NCBI Taxonomy" id="3122051"/>
    <lineage>
        <taxon>Bacteria</taxon>
        <taxon>Bacillati</taxon>
        <taxon>Actinomycetota</taxon>
        <taxon>Actinomycetes</taxon>
        <taxon>Micrococcales</taxon>
        <taxon>Microbacteriaceae</taxon>
        <taxon>Microbacterium</taxon>
    </lineage>
</organism>
<comment type="caution">
    <text evidence="1">The sequence shown here is derived from an EMBL/GenBank/DDBJ whole genome shotgun (WGS) entry which is preliminary data.</text>
</comment>
<dbReference type="Proteomes" id="UP001368654">
    <property type="component" value="Unassembled WGS sequence"/>
</dbReference>
<sequence>MFVEAPCSPAATATDQLAIVVRELESIIAPLCTALVQARALDAATQWQSKTATAFHLMAEDWAHDLSRLGVLAYEGVGDVRRAHEHAAYAAWACE</sequence>
<gene>
    <name evidence="1" type="ORF">WDU96_01145</name>
</gene>
<name>A0ABU8LRQ6_9MICO</name>